<proteinExistence type="predicted"/>
<feature type="compositionally biased region" description="Low complexity" evidence="1">
    <location>
        <begin position="521"/>
        <end position="533"/>
    </location>
</feature>
<dbReference type="EMBL" id="JBBCAQ010000003">
    <property type="protein sequence ID" value="KAK7604894.1"/>
    <property type="molecule type" value="Genomic_DNA"/>
</dbReference>
<reference evidence="2 3" key="1">
    <citation type="submission" date="2024-03" db="EMBL/GenBank/DDBJ databases">
        <title>Adaptation during the transition from Ophiocordyceps entomopathogen to insect associate is accompanied by gene loss and intensified selection.</title>
        <authorList>
            <person name="Ward C.M."/>
            <person name="Onetto C.A."/>
            <person name="Borneman A.R."/>
        </authorList>
    </citation>
    <scope>NUCLEOTIDE SEQUENCE [LARGE SCALE GENOMIC DNA]</scope>
    <source>
        <strain evidence="2">AWRI1</strain>
        <tissue evidence="2">Single Adult Female</tissue>
    </source>
</reference>
<accession>A0AAN9YB15</accession>
<evidence type="ECO:0000313" key="3">
    <source>
        <dbReference type="Proteomes" id="UP001367676"/>
    </source>
</evidence>
<name>A0AAN9YB15_9HEMI</name>
<comment type="caution">
    <text evidence="2">The sequence shown here is derived from an EMBL/GenBank/DDBJ whole genome shotgun (WGS) entry which is preliminary data.</text>
</comment>
<evidence type="ECO:0000256" key="1">
    <source>
        <dbReference type="SAM" id="MobiDB-lite"/>
    </source>
</evidence>
<feature type="region of interest" description="Disordered" evidence="1">
    <location>
        <begin position="512"/>
        <end position="533"/>
    </location>
</feature>
<organism evidence="2 3">
    <name type="scientific">Parthenolecanium corni</name>
    <dbReference type="NCBI Taxonomy" id="536013"/>
    <lineage>
        <taxon>Eukaryota</taxon>
        <taxon>Metazoa</taxon>
        <taxon>Ecdysozoa</taxon>
        <taxon>Arthropoda</taxon>
        <taxon>Hexapoda</taxon>
        <taxon>Insecta</taxon>
        <taxon>Pterygota</taxon>
        <taxon>Neoptera</taxon>
        <taxon>Paraneoptera</taxon>
        <taxon>Hemiptera</taxon>
        <taxon>Sternorrhyncha</taxon>
        <taxon>Coccoidea</taxon>
        <taxon>Coccidae</taxon>
        <taxon>Parthenolecanium</taxon>
    </lineage>
</organism>
<protein>
    <submittedName>
        <fullName evidence="2">Uncharacterized protein</fullName>
    </submittedName>
</protein>
<evidence type="ECO:0000313" key="2">
    <source>
        <dbReference type="EMBL" id="KAK7604894.1"/>
    </source>
</evidence>
<gene>
    <name evidence="2" type="ORF">V9T40_006080</name>
</gene>
<dbReference type="AlphaFoldDB" id="A0AAN9YB15"/>
<keyword evidence="3" id="KW-1185">Reference proteome</keyword>
<dbReference type="Proteomes" id="UP001367676">
    <property type="component" value="Unassembled WGS sequence"/>
</dbReference>
<sequence>MAQGGESNQNRVKDPASLQCSAMDSIVTTVHFYDNLRSFKGILPVTVVKDLEYYYNTVYGPRGVKRYRNRRVPPQLTVFNDTIVWYPVKYDEVRYIEEYIPPDKPETVVVLHHKYCRYCWQQHVSKFIPKSDDDDDSDNDSDNDIYNDIRVNYGRLDAMYDGAELQDESVINELVCDRCLLPVISMKNEVSNIKHSKMFTDTNMPGALKTTDVKYLEIIYTDIIDDTPMSYFIPCDNTVTSELVASLRTYMYGMRFHCVGSFDISKERIDQAISVNDMIGYERFTLIDRVLTAKILRRFIRYNHPENVTFDSIGGCIDFTKFQKIGDSFDEEEDAEDLLISFWEMNEPNTLFESAASIVVNSVYSYVLLEKLKGILPATVLEEVETSYFNHKDILRSLRNNKMRENRPEWHKKISETKVYGIIFTGIYCEETHPLDLVHIARHQYCYGCWGPIRKYYENYEANEARGVSVHIVYMAKNSVPRRVLGSKIHWWPLDFTCLKCEKCLFRIEWSEEEDEESDLDSSTSTLNSSGED</sequence>